<sequence length="162" mass="17837">AVESSEARPGAEGKPRATLTTIVRSRCFEEHRCHCRNPPQSTPRPRSRRCTAEKEAKGVKPGMGPTEDNDQFTEGQSLSGGSCREGPQGPEKGVMRYAWTAVFGSVEEVQSAEREEGLIKGARRTSEEDVRRHVGPTGEAHRRKVPQELGGGPRPRHGRDLR</sequence>
<evidence type="ECO:0000313" key="3">
    <source>
        <dbReference type="Proteomes" id="UP000266841"/>
    </source>
</evidence>
<proteinExistence type="predicted"/>
<feature type="compositionally biased region" description="Basic and acidic residues" evidence="1">
    <location>
        <begin position="111"/>
        <end position="132"/>
    </location>
</feature>
<organism evidence="2 3">
    <name type="scientific">Thalassiosira oceanica</name>
    <name type="common">Marine diatom</name>
    <dbReference type="NCBI Taxonomy" id="159749"/>
    <lineage>
        <taxon>Eukaryota</taxon>
        <taxon>Sar</taxon>
        <taxon>Stramenopiles</taxon>
        <taxon>Ochrophyta</taxon>
        <taxon>Bacillariophyta</taxon>
        <taxon>Coscinodiscophyceae</taxon>
        <taxon>Thalassiosirophycidae</taxon>
        <taxon>Thalassiosirales</taxon>
        <taxon>Thalassiosiraceae</taxon>
        <taxon>Thalassiosira</taxon>
    </lineage>
</organism>
<accession>K0RWG0</accession>
<evidence type="ECO:0000256" key="1">
    <source>
        <dbReference type="SAM" id="MobiDB-lite"/>
    </source>
</evidence>
<name>K0RWG0_THAOC</name>
<protein>
    <submittedName>
        <fullName evidence="2">Uncharacterized protein</fullName>
    </submittedName>
</protein>
<gene>
    <name evidence="2" type="ORF">THAOC_22650</name>
</gene>
<reference evidence="2 3" key="1">
    <citation type="journal article" date="2012" name="Genome Biol.">
        <title>Genome and low-iron response of an oceanic diatom adapted to chronic iron limitation.</title>
        <authorList>
            <person name="Lommer M."/>
            <person name="Specht M."/>
            <person name="Roy A.S."/>
            <person name="Kraemer L."/>
            <person name="Andreson R."/>
            <person name="Gutowska M.A."/>
            <person name="Wolf J."/>
            <person name="Bergner S.V."/>
            <person name="Schilhabel M.B."/>
            <person name="Klostermeier U.C."/>
            <person name="Beiko R.G."/>
            <person name="Rosenstiel P."/>
            <person name="Hippler M."/>
            <person name="Laroche J."/>
        </authorList>
    </citation>
    <scope>NUCLEOTIDE SEQUENCE [LARGE SCALE GENOMIC DNA]</scope>
    <source>
        <strain evidence="2 3">CCMP1005</strain>
    </source>
</reference>
<dbReference type="EMBL" id="AGNL01028628">
    <property type="protein sequence ID" value="EJK57320.1"/>
    <property type="molecule type" value="Genomic_DNA"/>
</dbReference>
<comment type="caution">
    <text evidence="2">The sequence shown here is derived from an EMBL/GenBank/DDBJ whole genome shotgun (WGS) entry which is preliminary data.</text>
</comment>
<evidence type="ECO:0000313" key="2">
    <source>
        <dbReference type="EMBL" id="EJK57320.1"/>
    </source>
</evidence>
<feature type="region of interest" description="Disordered" evidence="1">
    <location>
        <begin position="108"/>
        <end position="162"/>
    </location>
</feature>
<feature type="non-terminal residue" evidence="2">
    <location>
        <position position="1"/>
    </location>
</feature>
<dbReference type="Proteomes" id="UP000266841">
    <property type="component" value="Unassembled WGS sequence"/>
</dbReference>
<dbReference type="AlphaFoldDB" id="K0RWG0"/>
<feature type="region of interest" description="Disordered" evidence="1">
    <location>
        <begin position="34"/>
        <end position="91"/>
    </location>
</feature>
<keyword evidence="3" id="KW-1185">Reference proteome</keyword>